<feature type="transmembrane region" description="Helical" evidence="1">
    <location>
        <begin position="144"/>
        <end position="164"/>
    </location>
</feature>
<feature type="transmembrane region" description="Helical" evidence="1">
    <location>
        <begin position="56"/>
        <end position="78"/>
    </location>
</feature>
<feature type="transmembrane region" description="Helical" evidence="1">
    <location>
        <begin position="120"/>
        <end position="138"/>
    </location>
</feature>
<keyword evidence="1" id="KW-0472">Membrane</keyword>
<reference evidence="2 3" key="1">
    <citation type="submission" date="2018-11" db="EMBL/GenBank/DDBJ databases">
        <title>Genomic Encyclopedia of Type Strains, Phase IV (KMG-IV): sequencing the most valuable type-strain genomes for metagenomic binning, comparative biology and taxonomic classification.</title>
        <authorList>
            <person name="Goeker M."/>
        </authorList>
    </citation>
    <scope>NUCLEOTIDE SEQUENCE [LARGE SCALE GENOMIC DNA]</scope>
    <source>
        <strain evidence="2 3">DSM 18090</strain>
    </source>
</reference>
<dbReference type="AlphaFoldDB" id="A0A3N5C576"/>
<feature type="transmembrane region" description="Helical" evidence="1">
    <location>
        <begin position="12"/>
        <end position="36"/>
    </location>
</feature>
<organism evidence="2 3">
    <name type="scientific">Aquisalibacillus elongatus</name>
    <dbReference type="NCBI Taxonomy" id="485577"/>
    <lineage>
        <taxon>Bacteria</taxon>
        <taxon>Bacillati</taxon>
        <taxon>Bacillota</taxon>
        <taxon>Bacilli</taxon>
        <taxon>Bacillales</taxon>
        <taxon>Bacillaceae</taxon>
        <taxon>Aquisalibacillus</taxon>
    </lineage>
</organism>
<dbReference type="RefSeq" id="WP_124221785.1">
    <property type="nucleotide sequence ID" value="NZ_RKRF01000009.1"/>
</dbReference>
<protein>
    <submittedName>
        <fullName evidence="2">Uncharacterized protein</fullName>
    </submittedName>
</protein>
<proteinExistence type="predicted"/>
<evidence type="ECO:0000313" key="3">
    <source>
        <dbReference type="Proteomes" id="UP000276443"/>
    </source>
</evidence>
<comment type="caution">
    <text evidence="2">The sequence shown here is derived from an EMBL/GenBank/DDBJ whole genome shotgun (WGS) entry which is preliminary data.</text>
</comment>
<name>A0A3N5C576_9BACI</name>
<dbReference type="Proteomes" id="UP000276443">
    <property type="component" value="Unassembled WGS sequence"/>
</dbReference>
<keyword evidence="3" id="KW-1185">Reference proteome</keyword>
<feature type="transmembrane region" description="Helical" evidence="1">
    <location>
        <begin position="185"/>
        <end position="205"/>
    </location>
</feature>
<evidence type="ECO:0000313" key="2">
    <source>
        <dbReference type="EMBL" id="RPF53325.1"/>
    </source>
</evidence>
<dbReference type="OrthoDB" id="2426546at2"/>
<evidence type="ECO:0000256" key="1">
    <source>
        <dbReference type="SAM" id="Phobius"/>
    </source>
</evidence>
<keyword evidence="1" id="KW-0812">Transmembrane</keyword>
<accession>A0A3N5C576</accession>
<sequence length="245" mass="28672">MNKNDFRIQVPLWNIALWFILIIWTYGVVYLVDLINGDFEGVFKVENGELTADFNVLPLSSVVIGLVLLIVFLIAYFFKLKRHNDEHPIKMNFITFLKPGEFLEDDELLKQVTENATKRIYIFYSHALPLLIFFMVIFPLDRYLYVVMLFLLLIGHNAMYYLEIRKFLSGNYKLHTSKRVKNNRFSKMFVTVMLVALIVAIVFPINRVNQIDQNQQELLSEYESCLNEGKTATIDFTGETTVRCD</sequence>
<keyword evidence="1" id="KW-1133">Transmembrane helix</keyword>
<gene>
    <name evidence="2" type="ORF">EDC24_1822</name>
</gene>
<dbReference type="EMBL" id="RKRF01000009">
    <property type="protein sequence ID" value="RPF53325.1"/>
    <property type="molecule type" value="Genomic_DNA"/>
</dbReference>